<comment type="caution">
    <text evidence="3">The sequence shown here is derived from an EMBL/GenBank/DDBJ whole genome shotgun (WGS) entry which is preliminary data.</text>
</comment>
<proteinExistence type="predicted"/>
<dbReference type="Proteomes" id="UP000475214">
    <property type="component" value="Unassembled WGS sequence"/>
</dbReference>
<dbReference type="Pfam" id="PF17761">
    <property type="entry name" value="DUF1016_N"/>
    <property type="match status" value="1"/>
</dbReference>
<organism evidence="3 4">
    <name type="scientific">Phytoactinopolyspora halotolerans</name>
    <dbReference type="NCBI Taxonomy" id="1981512"/>
    <lineage>
        <taxon>Bacteria</taxon>
        <taxon>Bacillati</taxon>
        <taxon>Actinomycetota</taxon>
        <taxon>Actinomycetes</taxon>
        <taxon>Jiangellales</taxon>
        <taxon>Jiangellaceae</taxon>
        <taxon>Phytoactinopolyspora</taxon>
    </lineage>
</organism>
<protein>
    <submittedName>
        <fullName evidence="3">DUF1016 domain-containing protein</fullName>
    </submittedName>
</protein>
<name>A0A6L9SCB3_9ACTN</name>
<dbReference type="PANTHER" id="PTHR30547">
    <property type="entry name" value="UNCHARACTERIZED PROTEIN YHCG-RELATED"/>
    <property type="match status" value="1"/>
</dbReference>
<feature type="domain" description="YhcG N-terminal" evidence="2">
    <location>
        <begin position="25"/>
        <end position="159"/>
    </location>
</feature>
<reference evidence="3 4" key="1">
    <citation type="submission" date="2020-02" db="EMBL/GenBank/DDBJ databases">
        <authorList>
            <person name="Li X.-J."/>
            <person name="Han X.-M."/>
        </authorList>
    </citation>
    <scope>NUCLEOTIDE SEQUENCE [LARGE SCALE GENOMIC DNA]</scope>
    <source>
        <strain evidence="3 4">CCTCC AB 2017055</strain>
    </source>
</reference>
<evidence type="ECO:0000313" key="4">
    <source>
        <dbReference type="Proteomes" id="UP000475214"/>
    </source>
</evidence>
<dbReference type="InterPro" id="IPR053148">
    <property type="entry name" value="PD-DEXK-like_domain"/>
</dbReference>
<evidence type="ECO:0000259" key="2">
    <source>
        <dbReference type="Pfam" id="PF17761"/>
    </source>
</evidence>
<dbReference type="InterPro" id="IPR011856">
    <property type="entry name" value="tRNA_endonuc-like_dom_sf"/>
</dbReference>
<dbReference type="Gene3D" id="3.40.1350.10">
    <property type="match status" value="1"/>
</dbReference>
<dbReference type="AlphaFoldDB" id="A0A6L9SCB3"/>
<evidence type="ECO:0000259" key="1">
    <source>
        <dbReference type="Pfam" id="PF06250"/>
    </source>
</evidence>
<gene>
    <name evidence="3" type="ORF">G1H10_22895</name>
</gene>
<dbReference type="RefSeq" id="WP_163742073.1">
    <property type="nucleotide sequence ID" value="NZ_JAAGOA010000018.1"/>
</dbReference>
<dbReference type="InterPro" id="IPR041527">
    <property type="entry name" value="YhcG_N"/>
</dbReference>
<keyword evidence="4" id="KW-1185">Reference proteome</keyword>
<dbReference type="EMBL" id="JAAGOA010000018">
    <property type="protein sequence ID" value="NEE03015.1"/>
    <property type="molecule type" value="Genomic_DNA"/>
</dbReference>
<dbReference type="Pfam" id="PF06250">
    <property type="entry name" value="YhcG_C"/>
    <property type="match status" value="1"/>
</dbReference>
<dbReference type="GO" id="GO:0003676">
    <property type="term" value="F:nucleic acid binding"/>
    <property type="evidence" value="ECO:0007669"/>
    <property type="project" value="InterPro"/>
</dbReference>
<dbReference type="PANTHER" id="PTHR30547:SF0">
    <property type="entry name" value="BLR8175 PROTEIN"/>
    <property type="match status" value="1"/>
</dbReference>
<dbReference type="InterPro" id="IPR009362">
    <property type="entry name" value="YhcG_C"/>
</dbReference>
<sequence>MSISQLNETTGSGGLPAGYGDLLDEIKQEIKGARLRTALAVNAEMVALYWRIGRLILDRQQDEGWGAKVVARLAADIRVEYPQVKGFSRTNLGYMRAFARAWPAIVPQLGGKLPWGHIKVLLDQLDGRSVREFYGERAAEEGWSRSVLVHQIKSRLHERVGVAPNTFERTVPLEERESVQRLVRDPYMLEFLEGDEGLKERDLEGRLLIHVARFLQELGVGFAFMGSQYCLLVGGEEFFVDLLFYHMGMRRFIVIELKVGKFKPEHAGKLAFYVNVIDRQLRKPEYDAPTLGILLVASRNDVVVEYALDTVDSPVAVSTWSALPADVREQLPSAEQLAVTISSAFDDKDEATDG</sequence>
<accession>A0A6L9SCB3</accession>
<feature type="domain" description="YhcG PDDEXK nuclease" evidence="1">
    <location>
        <begin position="181"/>
        <end position="331"/>
    </location>
</feature>
<evidence type="ECO:0000313" key="3">
    <source>
        <dbReference type="EMBL" id="NEE03015.1"/>
    </source>
</evidence>